<feature type="domain" description="Citrate transporter-like" evidence="8">
    <location>
        <begin position="110"/>
        <end position="282"/>
    </location>
</feature>
<evidence type="ECO:0000313" key="9">
    <source>
        <dbReference type="EMBL" id="SCC79435.1"/>
    </source>
</evidence>
<feature type="transmembrane region" description="Helical" evidence="7">
    <location>
        <begin position="268"/>
        <end position="289"/>
    </location>
</feature>
<dbReference type="PANTHER" id="PTHR43652">
    <property type="entry name" value="BASIC AMINO ACID ANTIPORTER YFCC-RELATED"/>
    <property type="match status" value="1"/>
</dbReference>
<comment type="caution">
    <text evidence="9">The sequence shown here is derived from an EMBL/GenBank/DDBJ whole genome shotgun (WGS) entry which is preliminary data.</text>
</comment>
<keyword evidence="6 7" id="KW-0472">Membrane</keyword>
<sequence length="290" mass="30590">MAIIEIVLVCLLIAALISGRMSPVAAFVGFILAIALLGTMPFPALLGLLAEPALVAVVCLVLFSAVVARMDWLRRLLFVRGQTGLHRIMARFLGLSAAITVSIGFAVFLVLAFSGIVPFALAAMMLIVFAIAGGFLSSRDVKRNFPFELVVILWGSLTLGTVIAQSGLATGVADTNVQVTPGITPALALTLVFLTTWALTEVLSNVSAALVALPIGLEVARLVGAPPEAFVMIVAFGASANFLVPFGYQTHLMVMTPGGYSLADFMRLGLIVLLAYGTTSIIMINHLYLR</sequence>
<dbReference type="RefSeq" id="WP_074443747.1">
    <property type="nucleotide sequence ID" value="NZ_FMBM01000001.1"/>
</dbReference>
<feature type="transmembrane region" description="Helical" evidence="7">
    <location>
        <begin position="188"/>
        <end position="217"/>
    </location>
</feature>
<dbReference type="InterPro" id="IPR004680">
    <property type="entry name" value="Cit_transptr-like_dom"/>
</dbReference>
<evidence type="ECO:0000256" key="5">
    <source>
        <dbReference type="ARBA" id="ARBA00022989"/>
    </source>
</evidence>
<dbReference type="EMBL" id="FMBM01000001">
    <property type="protein sequence ID" value="SCC79435.1"/>
    <property type="molecule type" value="Genomic_DNA"/>
</dbReference>
<evidence type="ECO:0000256" key="4">
    <source>
        <dbReference type="ARBA" id="ARBA00022737"/>
    </source>
</evidence>
<gene>
    <name evidence="9" type="ORF">GA0071312_0877</name>
</gene>
<feature type="transmembrane region" description="Helical" evidence="7">
    <location>
        <begin position="42"/>
        <end position="67"/>
    </location>
</feature>
<feature type="transmembrane region" description="Helical" evidence="7">
    <location>
        <begin position="88"/>
        <end position="113"/>
    </location>
</feature>
<feature type="transmembrane region" description="Helical" evidence="7">
    <location>
        <begin position="119"/>
        <end position="137"/>
    </location>
</feature>
<evidence type="ECO:0000256" key="6">
    <source>
        <dbReference type="ARBA" id="ARBA00023136"/>
    </source>
</evidence>
<evidence type="ECO:0000256" key="7">
    <source>
        <dbReference type="SAM" id="Phobius"/>
    </source>
</evidence>
<evidence type="ECO:0000256" key="1">
    <source>
        <dbReference type="ARBA" id="ARBA00004141"/>
    </source>
</evidence>
<evidence type="ECO:0000256" key="2">
    <source>
        <dbReference type="ARBA" id="ARBA00022448"/>
    </source>
</evidence>
<keyword evidence="4" id="KW-0677">Repeat</keyword>
<dbReference type="Pfam" id="PF03600">
    <property type="entry name" value="CitMHS"/>
    <property type="match status" value="1"/>
</dbReference>
<dbReference type="Proteomes" id="UP000182800">
    <property type="component" value="Unassembled WGS sequence"/>
</dbReference>
<reference evidence="9 10" key="1">
    <citation type="submission" date="2016-08" db="EMBL/GenBank/DDBJ databases">
        <authorList>
            <person name="Varghese N."/>
            <person name="Submissions Spin"/>
        </authorList>
    </citation>
    <scope>NUCLEOTIDE SEQUENCE [LARGE SCALE GENOMIC DNA]</scope>
    <source>
        <strain evidence="9 10">HL-109</strain>
    </source>
</reference>
<keyword evidence="10" id="KW-1185">Reference proteome</keyword>
<comment type="subcellular location">
    <subcellularLocation>
        <location evidence="1">Membrane</location>
        <topology evidence="1">Multi-pass membrane protein</topology>
    </subcellularLocation>
</comment>
<evidence type="ECO:0000259" key="8">
    <source>
        <dbReference type="Pfam" id="PF03600"/>
    </source>
</evidence>
<proteinExistence type="predicted"/>
<keyword evidence="3 7" id="KW-0812">Transmembrane</keyword>
<keyword evidence="5 7" id="KW-1133">Transmembrane helix</keyword>
<keyword evidence="2" id="KW-0813">Transport</keyword>
<evidence type="ECO:0000256" key="3">
    <source>
        <dbReference type="ARBA" id="ARBA00022692"/>
    </source>
</evidence>
<feature type="transmembrane region" description="Helical" evidence="7">
    <location>
        <begin position="229"/>
        <end position="248"/>
    </location>
</feature>
<organism evidence="9 10">
    <name type="scientific">Saliniramus fredricksonii</name>
    <dbReference type="NCBI Taxonomy" id="1653334"/>
    <lineage>
        <taxon>Bacteria</taxon>
        <taxon>Pseudomonadati</taxon>
        <taxon>Pseudomonadota</taxon>
        <taxon>Alphaproteobacteria</taxon>
        <taxon>Hyphomicrobiales</taxon>
        <taxon>Salinarimonadaceae</taxon>
        <taxon>Saliniramus</taxon>
    </lineage>
</organism>
<protein>
    <recommendedName>
        <fullName evidence="8">Citrate transporter-like domain-containing protein</fullName>
    </recommendedName>
</protein>
<name>A0ABY0K688_9HYPH</name>
<accession>A0ABY0K688</accession>
<dbReference type="PANTHER" id="PTHR43652:SF2">
    <property type="entry name" value="BASIC AMINO ACID ANTIPORTER YFCC-RELATED"/>
    <property type="match status" value="1"/>
</dbReference>
<feature type="transmembrane region" description="Helical" evidence="7">
    <location>
        <begin position="149"/>
        <end position="168"/>
    </location>
</feature>
<evidence type="ECO:0000313" key="10">
    <source>
        <dbReference type="Proteomes" id="UP000182800"/>
    </source>
</evidence>
<dbReference type="InterPro" id="IPR051679">
    <property type="entry name" value="DASS-Related_Transporters"/>
</dbReference>